<dbReference type="AlphaFoldDB" id="A0A834MU42"/>
<organism evidence="2 3">
    <name type="scientific">Vespula germanica</name>
    <name type="common">German yellow jacket</name>
    <name type="synonym">Paravespula germanica</name>
    <dbReference type="NCBI Taxonomy" id="30212"/>
    <lineage>
        <taxon>Eukaryota</taxon>
        <taxon>Metazoa</taxon>
        <taxon>Ecdysozoa</taxon>
        <taxon>Arthropoda</taxon>
        <taxon>Hexapoda</taxon>
        <taxon>Insecta</taxon>
        <taxon>Pterygota</taxon>
        <taxon>Neoptera</taxon>
        <taxon>Endopterygota</taxon>
        <taxon>Hymenoptera</taxon>
        <taxon>Apocrita</taxon>
        <taxon>Aculeata</taxon>
        <taxon>Vespoidea</taxon>
        <taxon>Vespidae</taxon>
        <taxon>Vespinae</taxon>
        <taxon>Vespula</taxon>
    </lineage>
</organism>
<dbReference type="EMBL" id="JACSDZ010000016">
    <property type="protein sequence ID" value="KAF7385290.1"/>
    <property type="molecule type" value="Genomic_DNA"/>
</dbReference>
<comment type="caution">
    <text evidence="2">The sequence shown here is derived from an EMBL/GenBank/DDBJ whole genome shotgun (WGS) entry which is preliminary data.</text>
</comment>
<evidence type="ECO:0000256" key="1">
    <source>
        <dbReference type="SAM" id="MobiDB-lite"/>
    </source>
</evidence>
<proteinExistence type="predicted"/>
<name>A0A834MU42_VESGE</name>
<keyword evidence="3" id="KW-1185">Reference proteome</keyword>
<evidence type="ECO:0000313" key="3">
    <source>
        <dbReference type="Proteomes" id="UP000617340"/>
    </source>
</evidence>
<protein>
    <submittedName>
        <fullName evidence="2">Uncharacterized protein</fullName>
    </submittedName>
</protein>
<accession>A0A834MU42</accession>
<sequence length="137" mass="15200">MRTHLRFSFVCVLPRGVSRVKGERTTLFVDDGDGDDDDDDDDDDNNNDDNEDNEEDDDDDDDEDDGNDDDDDDDDDEDEEDNEDGDGHDHWHDTAWGLHGDPLVGLGLPTPQSPTGNDISRDSVEGAPTARLRSVPL</sequence>
<gene>
    <name evidence="2" type="ORF">HZH68_013720</name>
</gene>
<evidence type="ECO:0000313" key="2">
    <source>
        <dbReference type="EMBL" id="KAF7385290.1"/>
    </source>
</evidence>
<feature type="region of interest" description="Disordered" evidence="1">
    <location>
        <begin position="23"/>
        <end position="137"/>
    </location>
</feature>
<feature type="compositionally biased region" description="Acidic residues" evidence="1">
    <location>
        <begin position="30"/>
        <end position="84"/>
    </location>
</feature>
<reference evidence="2" key="1">
    <citation type="journal article" date="2020" name="G3 (Bethesda)">
        <title>High-Quality Assemblies for Three Invasive Social Wasps from the &lt;i&gt;Vespula&lt;/i&gt; Genus.</title>
        <authorList>
            <person name="Harrop T.W.R."/>
            <person name="Guhlin J."/>
            <person name="McLaughlin G.M."/>
            <person name="Permina E."/>
            <person name="Stockwell P."/>
            <person name="Gilligan J."/>
            <person name="Le Lec M.F."/>
            <person name="Gruber M.A.M."/>
            <person name="Quinn O."/>
            <person name="Lovegrove M."/>
            <person name="Duncan E.J."/>
            <person name="Remnant E.J."/>
            <person name="Van Eeckhoven J."/>
            <person name="Graham B."/>
            <person name="Knapp R.A."/>
            <person name="Langford K.W."/>
            <person name="Kronenberg Z."/>
            <person name="Press M.O."/>
            <person name="Eacker S.M."/>
            <person name="Wilson-Rankin E.E."/>
            <person name="Purcell J."/>
            <person name="Lester P.J."/>
            <person name="Dearden P.K."/>
        </authorList>
    </citation>
    <scope>NUCLEOTIDE SEQUENCE</scope>
    <source>
        <strain evidence="2">Linc-1</strain>
    </source>
</reference>
<dbReference type="Proteomes" id="UP000617340">
    <property type="component" value="Unassembled WGS sequence"/>
</dbReference>